<feature type="chain" id="PRO_5030562200" description="Calcium-dependent phosphoinositide phospholipase C" evidence="1">
    <location>
        <begin position="20"/>
        <end position="379"/>
    </location>
</feature>
<dbReference type="AlphaFoldDB" id="A0A7V8FJB3"/>
<feature type="signal peptide" evidence="1">
    <location>
        <begin position="1"/>
        <end position="19"/>
    </location>
</feature>
<dbReference type="Pfam" id="PF16670">
    <property type="entry name" value="PI-PLC-C1"/>
    <property type="match status" value="1"/>
</dbReference>
<dbReference type="EMBL" id="WNDS01000001">
    <property type="protein sequence ID" value="KAF1017072.1"/>
    <property type="molecule type" value="Genomic_DNA"/>
</dbReference>
<name>A0A7V8FJB3_STEMA</name>
<comment type="caution">
    <text evidence="2">The sequence shown here is derived from an EMBL/GenBank/DDBJ whole genome shotgun (WGS) entry which is preliminary data.</text>
</comment>
<accession>A0A7V8FJB3</accession>
<dbReference type="GO" id="GO:0008081">
    <property type="term" value="F:phosphoric diester hydrolase activity"/>
    <property type="evidence" value="ECO:0007669"/>
    <property type="project" value="InterPro"/>
</dbReference>
<dbReference type="InterPro" id="IPR032075">
    <property type="entry name" value="PI-PLC-C1"/>
</dbReference>
<gene>
    <name evidence="2" type="ORF">GAK31_00331</name>
</gene>
<dbReference type="SUPFAM" id="SSF51695">
    <property type="entry name" value="PLC-like phosphodiesterases"/>
    <property type="match status" value="1"/>
</dbReference>
<dbReference type="CDD" id="cd08589">
    <property type="entry name" value="PI-PLCc_SaPLC1_like"/>
    <property type="match status" value="1"/>
</dbReference>
<sequence>MSDLPSLLLAALAAVAAHTAPPPVSGTSPACDRACRDATLRLNDMTVVGTHNSYKQAIPRAELAALSARDAGAVALDYAFPSLTRQLEAGARQLEIDVLNDPDGGRYARPMTALGQGTTLSPTFHAAMAQPGFKTLHMPDVDFRSSCLRFVQCLQEIDTWSRAHPQHVPLLILLNAKTGAPSLPGGVRPLDFNAAAWDALDAEIRSVFGVDRLISPDSVRGSHATLREAVLAGGWPRLQQARGKVLFALDEDAAKVAQYSAGRPSLQGRAMFVNSDEHSPAAAYLTLNDPIAQAARIRAAVAQGFIVRTRADAETEEARRNDTRRRAAAFASGAQYISTDYLWPDLRFSGYTVRLPAGQVAVCNPQRGAQRCHGAALEP</sequence>
<keyword evidence="1" id="KW-0732">Signal</keyword>
<dbReference type="InterPro" id="IPR017946">
    <property type="entry name" value="PLC-like_Pdiesterase_TIM-brl"/>
</dbReference>
<evidence type="ECO:0000313" key="3">
    <source>
        <dbReference type="Proteomes" id="UP000487117"/>
    </source>
</evidence>
<reference evidence="3" key="1">
    <citation type="journal article" date="2020" name="MBio">
        <title>Horizontal gene transfer to a defensive symbiont with a reduced genome amongst a multipartite beetle microbiome.</title>
        <authorList>
            <person name="Waterworth S.C."/>
            <person name="Florez L.V."/>
            <person name="Rees E.R."/>
            <person name="Hertweck C."/>
            <person name="Kaltenpoth M."/>
            <person name="Kwan J.C."/>
        </authorList>
    </citation>
    <scope>NUCLEOTIDE SEQUENCE [LARGE SCALE GENOMIC DNA]</scope>
</reference>
<dbReference type="Proteomes" id="UP000487117">
    <property type="component" value="Unassembled WGS sequence"/>
</dbReference>
<organism evidence="2 3">
    <name type="scientific">Stenotrophomonas maltophilia</name>
    <name type="common">Pseudomonas maltophilia</name>
    <name type="synonym">Xanthomonas maltophilia</name>
    <dbReference type="NCBI Taxonomy" id="40324"/>
    <lineage>
        <taxon>Bacteria</taxon>
        <taxon>Pseudomonadati</taxon>
        <taxon>Pseudomonadota</taxon>
        <taxon>Gammaproteobacteria</taxon>
        <taxon>Lysobacterales</taxon>
        <taxon>Lysobacteraceae</taxon>
        <taxon>Stenotrophomonas</taxon>
        <taxon>Stenotrophomonas maltophilia group</taxon>
    </lineage>
</organism>
<evidence type="ECO:0000313" key="2">
    <source>
        <dbReference type="EMBL" id="KAF1017072.1"/>
    </source>
</evidence>
<evidence type="ECO:0000256" key="1">
    <source>
        <dbReference type="SAM" id="SignalP"/>
    </source>
</evidence>
<dbReference type="Gene3D" id="3.20.20.190">
    <property type="entry name" value="Phosphatidylinositol (PI) phosphodiesterase"/>
    <property type="match status" value="1"/>
</dbReference>
<dbReference type="GO" id="GO:0006629">
    <property type="term" value="P:lipid metabolic process"/>
    <property type="evidence" value="ECO:0007669"/>
    <property type="project" value="InterPro"/>
</dbReference>
<evidence type="ECO:0008006" key="4">
    <source>
        <dbReference type="Google" id="ProtNLM"/>
    </source>
</evidence>
<dbReference type="PROSITE" id="PS50007">
    <property type="entry name" value="PIPLC_X_DOMAIN"/>
    <property type="match status" value="1"/>
</dbReference>
<proteinExistence type="predicted"/>
<protein>
    <recommendedName>
        <fullName evidence="4">Calcium-dependent phosphoinositide phospholipase C</fullName>
    </recommendedName>
</protein>